<dbReference type="InterPro" id="IPR015421">
    <property type="entry name" value="PyrdxlP-dep_Trfase_major"/>
</dbReference>
<evidence type="ECO:0000256" key="8">
    <source>
        <dbReference type="ARBA" id="ARBA00022919"/>
    </source>
</evidence>
<dbReference type="PANTHER" id="PTHR13693">
    <property type="entry name" value="CLASS II AMINOTRANSFERASE/8-AMINO-7-OXONONANOATE SYNTHASE"/>
    <property type="match status" value="1"/>
</dbReference>
<evidence type="ECO:0000256" key="1">
    <source>
        <dbReference type="ARBA" id="ARBA00001933"/>
    </source>
</evidence>
<evidence type="ECO:0000256" key="2">
    <source>
        <dbReference type="ARBA" id="ARBA00004760"/>
    </source>
</evidence>
<evidence type="ECO:0000256" key="4">
    <source>
        <dbReference type="ARBA" id="ARBA00008392"/>
    </source>
</evidence>
<evidence type="ECO:0000256" key="11">
    <source>
        <dbReference type="ARBA" id="ARBA00041066"/>
    </source>
</evidence>
<keyword evidence="17" id="KW-1185">Reference proteome</keyword>
<keyword evidence="14" id="KW-1133">Transmembrane helix</keyword>
<keyword evidence="8" id="KW-0746">Sphingolipid metabolism</keyword>
<dbReference type="GeneID" id="36380217"/>
<evidence type="ECO:0000259" key="15">
    <source>
        <dbReference type="Pfam" id="PF00155"/>
    </source>
</evidence>
<gene>
    <name evidence="16 18 19" type="ORF">SRAE_2000251400</name>
</gene>
<dbReference type="PANTHER" id="PTHR13693:SF2">
    <property type="entry name" value="SERINE PALMITOYLTRANSFERASE 1"/>
    <property type="match status" value="1"/>
</dbReference>
<dbReference type="SUPFAM" id="SSF53383">
    <property type="entry name" value="PLP-dependent transferases"/>
    <property type="match status" value="1"/>
</dbReference>
<reference evidence="18" key="2">
    <citation type="submission" date="2020-12" db="UniProtKB">
        <authorList>
            <consortium name="WormBaseParasite"/>
        </authorList>
    </citation>
    <scope>IDENTIFICATION</scope>
</reference>
<dbReference type="WBParaSite" id="SRAE_2000251400.1">
    <property type="protein sequence ID" value="SRAE_2000251400.1"/>
    <property type="gene ID" value="WBGene00262724"/>
</dbReference>
<keyword evidence="9" id="KW-0443">Lipid metabolism</keyword>
<evidence type="ECO:0000256" key="7">
    <source>
        <dbReference type="ARBA" id="ARBA00022898"/>
    </source>
</evidence>
<evidence type="ECO:0000256" key="9">
    <source>
        <dbReference type="ARBA" id="ARBA00023098"/>
    </source>
</evidence>
<evidence type="ECO:0000256" key="13">
    <source>
        <dbReference type="ARBA" id="ARBA00042649"/>
    </source>
</evidence>
<dbReference type="WormBase" id="SRAE_2000251400">
    <property type="protein sequence ID" value="SRP07931"/>
    <property type="gene ID" value="WBGene00262724"/>
</dbReference>
<organism evidence="16">
    <name type="scientific">Strongyloides ratti</name>
    <name type="common">Parasitic roundworm</name>
    <dbReference type="NCBI Taxonomy" id="34506"/>
    <lineage>
        <taxon>Eukaryota</taxon>
        <taxon>Metazoa</taxon>
        <taxon>Ecdysozoa</taxon>
        <taxon>Nematoda</taxon>
        <taxon>Chromadorea</taxon>
        <taxon>Rhabditida</taxon>
        <taxon>Tylenchina</taxon>
        <taxon>Panagrolaimomorpha</taxon>
        <taxon>Strongyloidoidea</taxon>
        <taxon>Strongyloididae</taxon>
        <taxon>Strongyloides</taxon>
    </lineage>
</organism>
<dbReference type="GO" id="GO:0004758">
    <property type="term" value="F:serine C-palmitoyltransferase activity"/>
    <property type="evidence" value="ECO:0007669"/>
    <property type="project" value="UniProtKB-EC"/>
</dbReference>
<evidence type="ECO:0000256" key="10">
    <source>
        <dbReference type="ARBA" id="ARBA00023315"/>
    </source>
</evidence>
<dbReference type="AlphaFoldDB" id="A0A090LDK7"/>
<dbReference type="Proteomes" id="UP000035682">
    <property type="component" value="Unplaced"/>
</dbReference>
<reference evidence="16 17" key="1">
    <citation type="submission" date="2014-09" db="EMBL/GenBank/DDBJ databases">
        <authorList>
            <person name="Martin A.A."/>
        </authorList>
    </citation>
    <scope>NUCLEOTIDE SEQUENCE</scope>
    <source>
        <strain evidence="17">ED321</strain>
        <strain evidence="16">ED321 Heterogonic</strain>
    </source>
</reference>
<dbReference type="STRING" id="34506.A0A090LDK7"/>
<dbReference type="GO" id="GO:0046512">
    <property type="term" value="P:sphingosine biosynthetic process"/>
    <property type="evidence" value="ECO:0007669"/>
    <property type="project" value="TreeGrafter"/>
</dbReference>
<dbReference type="GO" id="GO:0030170">
    <property type="term" value="F:pyridoxal phosphate binding"/>
    <property type="evidence" value="ECO:0007669"/>
    <property type="project" value="InterPro"/>
</dbReference>
<evidence type="ECO:0000256" key="5">
    <source>
        <dbReference type="ARBA" id="ARBA00013220"/>
    </source>
</evidence>
<comment type="pathway">
    <text evidence="3">Sphingolipid metabolism.</text>
</comment>
<feature type="domain" description="Aminotransferase class I/classII large" evidence="15">
    <location>
        <begin position="99"/>
        <end position="457"/>
    </location>
</feature>
<dbReference type="Pfam" id="PF00155">
    <property type="entry name" value="Aminotran_1_2"/>
    <property type="match status" value="1"/>
</dbReference>
<evidence type="ECO:0000313" key="18">
    <source>
        <dbReference type="WBParaSite" id="SRAE_2000251400.1"/>
    </source>
</evidence>
<keyword evidence="7" id="KW-0663">Pyridoxal phosphate</keyword>
<proteinExistence type="inferred from homology"/>
<dbReference type="CTD" id="36380217"/>
<keyword evidence="10" id="KW-0012">Acyltransferase</keyword>
<protein>
    <recommendedName>
        <fullName evidence="11">Serine palmitoyltransferase 1</fullName>
        <ecNumber evidence="5">2.3.1.50</ecNumber>
    </recommendedName>
    <alternativeName>
        <fullName evidence="12">Long chain base biosynthesis protein 1</fullName>
    </alternativeName>
    <alternativeName>
        <fullName evidence="13">Serine-palmitoyl-CoA transferase 1</fullName>
    </alternativeName>
</protein>
<comment type="pathway">
    <text evidence="2">Lipid metabolism; sphingolipid metabolism.</text>
</comment>
<evidence type="ECO:0000256" key="3">
    <source>
        <dbReference type="ARBA" id="ARBA00004991"/>
    </source>
</evidence>
<comment type="similarity">
    <text evidence="4">Belongs to the class-II pyridoxal-phosphate-dependent aminotransferase family.</text>
</comment>
<dbReference type="GO" id="GO:0046513">
    <property type="term" value="P:ceramide biosynthetic process"/>
    <property type="evidence" value="ECO:0007669"/>
    <property type="project" value="TreeGrafter"/>
</dbReference>
<dbReference type="GO" id="GO:0016020">
    <property type="term" value="C:membrane"/>
    <property type="evidence" value="ECO:0007669"/>
    <property type="project" value="GOC"/>
</dbReference>
<dbReference type="InterPro" id="IPR050087">
    <property type="entry name" value="AON_synthase_class-II"/>
</dbReference>
<dbReference type="EC" id="2.3.1.50" evidence="5"/>
<dbReference type="OMA" id="LTKYGCG"/>
<name>A0A090LDK7_STRRB</name>
<dbReference type="GO" id="GO:0045197">
    <property type="term" value="P:establishment or maintenance of epithelial cell apical/basal polarity"/>
    <property type="evidence" value="ECO:0007669"/>
    <property type="project" value="EnsemblMetazoa"/>
</dbReference>
<dbReference type="Gene3D" id="3.90.1150.10">
    <property type="entry name" value="Aspartate Aminotransferase, domain 1"/>
    <property type="match status" value="1"/>
</dbReference>
<dbReference type="InterPro" id="IPR004839">
    <property type="entry name" value="Aminotransferase_I/II_large"/>
</dbReference>
<dbReference type="InterPro" id="IPR015422">
    <property type="entry name" value="PyrdxlP-dep_Trfase_small"/>
</dbReference>
<keyword evidence="14" id="KW-0812">Transmembrane</keyword>
<evidence type="ECO:0000256" key="6">
    <source>
        <dbReference type="ARBA" id="ARBA00022679"/>
    </source>
</evidence>
<evidence type="ECO:0000313" key="16">
    <source>
        <dbReference type="EMBL" id="CEF67852.1"/>
    </source>
</evidence>
<dbReference type="OrthoDB" id="3168162at2759"/>
<dbReference type="GO" id="GO:0005783">
    <property type="term" value="C:endoplasmic reticulum"/>
    <property type="evidence" value="ECO:0007669"/>
    <property type="project" value="TreeGrafter"/>
</dbReference>
<feature type="transmembrane region" description="Helical" evidence="14">
    <location>
        <begin position="14"/>
        <end position="38"/>
    </location>
</feature>
<accession>A0A090LDK7</accession>
<dbReference type="InterPro" id="IPR015424">
    <property type="entry name" value="PyrdxlP-dep_Trfase"/>
</dbReference>
<evidence type="ECO:0000313" key="19">
    <source>
        <dbReference type="WormBase" id="SRAE_2000251400"/>
    </source>
</evidence>
<dbReference type="Gene3D" id="3.40.640.10">
    <property type="entry name" value="Type I PLP-dependent aspartate aminotransferase-like (Major domain)"/>
    <property type="match status" value="1"/>
</dbReference>
<evidence type="ECO:0000256" key="12">
    <source>
        <dbReference type="ARBA" id="ARBA00041765"/>
    </source>
</evidence>
<evidence type="ECO:0000256" key="14">
    <source>
        <dbReference type="SAM" id="Phobius"/>
    </source>
</evidence>
<evidence type="ECO:0000313" key="17">
    <source>
        <dbReference type="Proteomes" id="UP000035682"/>
    </source>
</evidence>
<dbReference type="FunFam" id="3.40.640.10:FF:000049">
    <property type="entry name" value="serine palmitoyltransferase 1 isoform X1"/>
    <property type="match status" value="1"/>
</dbReference>
<keyword evidence="6 16" id="KW-0808">Transferase</keyword>
<sequence length="471" mass="53106">MKSIQKDESTFADIIYAFFQSHYAVETLLLGIIVYMLLFRKKAAKKEIVSLLSEEEIEQYINEWEPEPLVPDTPQDHPALNPKFVEGKMGKYIKIDDKECINMATNNFLSLVGDKRIEDVAKKTISKYGVGSCGPRGFYGSVDVHLDLEKEISQFLGTEETVLYSYGFATISSAIPAYAKSGDIIFADKAVNYAIQKGIQASKSKVEWFEHNDMNDLERILKAQQVLDKKDPKKAEKIRRFIVVEGLYSTTADICPLPEILKLKWKYKVRVFVDESLSFGVLGKTGRGVTEHFNINVIEVDMIMASLENAFASTGGFCSGRSYVVGHQRLSGLGYCFSASLPPLLATSVSEALRIIQSEEKKLTLLRVNAKTLYEGLKMILNNTEYSIKGSELSPFLHIIYNGKQSDADQKLDHLVELLFSENIVVTRARYLDKDEKFPQDKSIKVTISSDFTENDMINILNIFKKVLKDA</sequence>
<dbReference type="eggNOG" id="KOG1358">
    <property type="taxonomic scope" value="Eukaryota"/>
</dbReference>
<dbReference type="EMBL" id="LN609529">
    <property type="protein sequence ID" value="CEF67852.1"/>
    <property type="molecule type" value="Genomic_DNA"/>
</dbReference>
<keyword evidence="14" id="KW-0472">Membrane</keyword>
<dbReference type="RefSeq" id="XP_024507052.1">
    <property type="nucleotide sequence ID" value="XM_024653591.1"/>
</dbReference>
<comment type="cofactor">
    <cofactor evidence="1">
        <name>pyridoxal 5'-phosphate</name>
        <dbReference type="ChEBI" id="CHEBI:597326"/>
    </cofactor>
</comment>